<dbReference type="AlphaFoldDB" id="A0A6N7XP88"/>
<dbReference type="RefSeq" id="WP_154442858.1">
    <property type="nucleotide sequence ID" value="NZ_VUNQ01000064.1"/>
</dbReference>
<comment type="caution">
    <text evidence="1">The sequence shown here is derived from an EMBL/GenBank/DDBJ whole genome shotgun (WGS) entry which is preliminary data.</text>
</comment>
<proteinExistence type="predicted"/>
<evidence type="ECO:0000313" key="1">
    <source>
        <dbReference type="EMBL" id="MSU03296.1"/>
    </source>
</evidence>
<dbReference type="Proteomes" id="UP000469523">
    <property type="component" value="Unassembled WGS sequence"/>
</dbReference>
<keyword evidence="2" id="KW-1185">Reference proteome</keyword>
<name>A0A6N7XP88_9FIRM</name>
<accession>A0A6N7XP88</accession>
<organism evidence="1 2">
    <name type="scientific">Tissierella pigra</name>
    <dbReference type="NCBI Taxonomy" id="2607614"/>
    <lineage>
        <taxon>Bacteria</taxon>
        <taxon>Bacillati</taxon>
        <taxon>Bacillota</taxon>
        <taxon>Tissierellia</taxon>
        <taxon>Tissierellales</taxon>
        <taxon>Tissierellaceae</taxon>
        <taxon>Tissierella</taxon>
    </lineage>
</organism>
<protein>
    <submittedName>
        <fullName evidence="1">Uncharacterized protein</fullName>
    </submittedName>
</protein>
<dbReference type="EMBL" id="VUNQ01000064">
    <property type="protein sequence ID" value="MSU03296.1"/>
    <property type="molecule type" value="Genomic_DNA"/>
</dbReference>
<sequence>MLENNFKKNFKKWIPHKDVDEVYDMEDAGFQRDEGFVVLLVPDHFEKDKRSEHMVKLVWNDVLSYMVTDESYRPELWVSESDIDEIWTFYISESSDYLNKFREENYIVPEKTYHFFICGTNLMIDIISPEYPKVTFIKQTKYRKMEL</sequence>
<evidence type="ECO:0000313" key="2">
    <source>
        <dbReference type="Proteomes" id="UP000469523"/>
    </source>
</evidence>
<reference evidence="1 2" key="1">
    <citation type="submission" date="2019-09" db="EMBL/GenBank/DDBJ databases">
        <title>In-depth cultivation of the pig gut microbiome towards novel bacterial diversity and tailored functional studies.</title>
        <authorList>
            <person name="Wylensek D."/>
            <person name="Hitch T.C.A."/>
            <person name="Clavel T."/>
        </authorList>
    </citation>
    <scope>NUCLEOTIDE SEQUENCE [LARGE SCALE GENOMIC DNA]</scope>
    <source>
        <strain evidence="1 2">WCA3-693-APC-4?</strain>
    </source>
</reference>
<gene>
    <name evidence="1" type="ORF">FYJ83_17700</name>
</gene>